<proteinExistence type="predicted"/>
<organism evidence="2 3">
    <name type="scientific">Melanopsichium pennsylvanicum</name>
    <dbReference type="NCBI Taxonomy" id="63383"/>
    <lineage>
        <taxon>Eukaryota</taxon>
        <taxon>Fungi</taxon>
        <taxon>Dikarya</taxon>
        <taxon>Basidiomycota</taxon>
        <taxon>Ustilaginomycotina</taxon>
        <taxon>Ustilaginomycetes</taxon>
        <taxon>Ustilaginales</taxon>
        <taxon>Ustilaginaceae</taxon>
        <taxon>Melanopsichium</taxon>
    </lineage>
</organism>
<evidence type="ECO:0000256" key="1">
    <source>
        <dbReference type="SAM" id="MobiDB-lite"/>
    </source>
</evidence>
<feature type="compositionally biased region" description="Polar residues" evidence="1">
    <location>
        <begin position="31"/>
        <end position="75"/>
    </location>
</feature>
<comment type="caution">
    <text evidence="2">The sequence shown here is derived from an EMBL/GenBank/DDBJ whole genome shotgun (WGS) entry which is preliminary data.</text>
</comment>
<gene>
    <name evidence="2" type="ORF">MEPE_04351</name>
</gene>
<sequence>MCALFYDILQQDEMTSCRVLQESYRTLCRGQTHSHIQPHSVSEPPNYSSSKIRSGKITNRNSAQCAHHQNPQLKTTRPARMMLKSTLQSFRGDNLEATPFSQAAREA</sequence>
<dbReference type="EMBL" id="OAPG01000011">
    <property type="protein sequence ID" value="SNX85642.1"/>
    <property type="molecule type" value="Genomic_DNA"/>
</dbReference>
<reference evidence="2" key="1">
    <citation type="submission" date="2023-10" db="EMBL/GenBank/DDBJ databases">
        <authorList>
            <person name="Guldener U."/>
        </authorList>
    </citation>
    <scope>NUCLEOTIDE SEQUENCE</scope>
    <source>
        <strain evidence="2">Mp4</strain>
    </source>
</reference>
<evidence type="ECO:0000313" key="2">
    <source>
        <dbReference type="EMBL" id="SNX85642.1"/>
    </source>
</evidence>
<dbReference type="AlphaFoldDB" id="A0AAJ4XNU8"/>
<accession>A0AAJ4XNU8</accession>
<keyword evidence="3" id="KW-1185">Reference proteome</keyword>
<dbReference type="Proteomes" id="UP001294444">
    <property type="component" value="Unassembled WGS sequence"/>
</dbReference>
<feature type="region of interest" description="Disordered" evidence="1">
    <location>
        <begin position="31"/>
        <end position="107"/>
    </location>
</feature>
<protein>
    <submittedName>
        <fullName evidence="2">Uncharacterized protein</fullName>
    </submittedName>
</protein>
<name>A0AAJ4XNU8_9BASI</name>
<evidence type="ECO:0000313" key="3">
    <source>
        <dbReference type="Proteomes" id="UP001294444"/>
    </source>
</evidence>